<dbReference type="EMBL" id="UINC01021256">
    <property type="protein sequence ID" value="SVA88423.1"/>
    <property type="molecule type" value="Genomic_DNA"/>
</dbReference>
<dbReference type="AlphaFoldDB" id="A0A381ZI51"/>
<sequence length="41" mass="4451">MSKSLNLTKDPIGPLLKKIAIPASVGTLFQTLFNIVDTFFA</sequence>
<evidence type="ECO:0000313" key="1">
    <source>
        <dbReference type="EMBL" id="SVA88423.1"/>
    </source>
</evidence>
<organism evidence="1">
    <name type="scientific">marine metagenome</name>
    <dbReference type="NCBI Taxonomy" id="408172"/>
    <lineage>
        <taxon>unclassified sequences</taxon>
        <taxon>metagenomes</taxon>
        <taxon>ecological metagenomes</taxon>
    </lineage>
</organism>
<gene>
    <name evidence="1" type="ORF">METZ01_LOCUS141277</name>
</gene>
<evidence type="ECO:0008006" key="2">
    <source>
        <dbReference type="Google" id="ProtNLM"/>
    </source>
</evidence>
<protein>
    <recommendedName>
        <fullName evidence="2">MATE family efflux transporter</fullName>
    </recommendedName>
</protein>
<proteinExistence type="predicted"/>
<accession>A0A381ZI51</accession>
<name>A0A381ZI51_9ZZZZ</name>
<feature type="non-terminal residue" evidence="1">
    <location>
        <position position="41"/>
    </location>
</feature>
<reference evidence="1" key="1">
    <citation type="submission" date="2018-05" db="EMBL/GenBank/DDBJ databases">
        <authorList>
            <person name="Lanie J.A."/>
            <person name="Ng W.-L."/>
            <person name="Kazmierczak K.M."/>
            <person name="Andrzejewski T.M."/>
            <person name="Davidsen T.M."/>
            <person name="Wayne K.J."/>
            <person name="Tettelin H."/>
            <person name="Glass J.I."/>
            <person name="Rusch D."/>
            <person name="Podicherti R."/>
            <person name="Tsui H.-C.T."/>
            <person name="Winkler M.E."/>
        </authorList>
    </citation>
    <scope>NUCLEOTIDE SEQUENCE</scope>
</reference>